<evidence type="ECO:0000313" key="5">
    <source>
        <dbReference type="Proteomes" id="UP000748752"/>
    </source>
</evidence>
<dbReference type="CDD" id="cd03011">
    <property type="entry name" value="TlpA_like_ScsD_MtbDsbE"/>
    <property type="match status" value="1"/>
</dbReference>
<dbReference type="InterPro" id="IPR017937">
    <property type="entry name" value="Thioredoxin_CS"/>
</dbReference>
<accession>A0ABS1CF17</accession>
<dbReference type="PANTHER" id="PTHR42852:SF17">
    <property type="entry name" value="THIOREDOXIN-LIKE PROTEIN HI_1115"/>
    <property type="match status" value="1"/>
</dbReference>
<organism evidence="4 5">
    <name type="scientific">Thiohalocapsa halophila</name>
    <dbReference type="NCBI Taxonomy" id="69359"/>
    <lineage>
        <taxon>Bacteria</taxon>
        <taxon>Pseudomonadati</taxon>
        <taxon>Pseudomonadota</taxon>
        <taxon>Gammaproteobacteria</taxon>
        <taxon>Chromatiales</taxon>
        <taxon>Chromatiaceae</taxon>
        <taxon>Thiohalocapsa</taxon>
    </lineage>
</organism>
<dbReference type="Proteomes" id="UP000748752">
    <property type="component" value="Unassembled WGS sequence"/>
</dbReference>
<dbReference type="EMBL" id="NRRV01000012">
    <property type="protein sequence ID" value="MBK1630460.1"/>
    <property type="molecule type" value="Genomic_DNA"/>
</dbReference>
<keyword evidence="2" id="KW-0812">Transmembrane</keyword>
<feature type="domain" description="Thioredoxin" evidence="3">
    <location>
        <begin position="44"/>
        <end position="178"/>
    </location>
</feature>
<dbReference type="PROSITE" id="PS51352">
    <property type="entry name" value="THIOREDOXIN_2"/>
    <property type="match status" value="1"/>
</dbReference>
<dbReference type="InterPro" id="IPR050553">
    <property type="entry name" value="Thioredoxin_ResA/DsbE_sf"/>
</dbReference>
<dbReference type="InterPro" id="IPR000866">
    <property type="entry name" value="AhpC/TSA"/>
</dbReference>
<dbReference type="Gene3D" id="3.40.30.10">
    <property type="entry name" value="Glutaredoxin"/>
    <property type="match status" value="1"/>
</dbReference>
<dbReference type="InterPro" id="IPR036249">
    <property type="entry name" value="Thioredoxin-like_sf"/>
</dbReference>
<proteinExistence type="predicted"/>
<evidence type="ECO:0000256" key="1">
    <source>
        <dbReference type="ARBA" id="ARBA00023284"/>
    </source>
</evidence>
<evidence type="ECO:0000259" key="3">
    <source>
        <dbReference type="PROSITE" id="PS51352"/>
    </source>
</evidence>
<protein>
    <submittedName>
        <fullName evidence="4">Protein disulfide oxidoreductase</fullName>
    </submittedName>
</protein>
<dbReference type="RefSeq" id="WP_200235338.1">
    <property type="nucleotide sequence ID" value="NZ_NRRV01000012.1"/>
</dbReference>
<evidence type="ECO:0000313" key="4">
    <source>
        <dbReference type="EMBL" id="MBK1630460.1"/>
    </source>
</evidence>
<feature type="transmembrane region" description="Helical" evidence="2">
    <location>
        <begin position="23"/>
        <end position="40"/>
    </location>
</feature>
<dbReference type="InterPro" id="IPR013766">
    <property type="entry name" value="Thioredoxin_domain"/>
</dbReference>
<evidence type="ECO:0000256" key="2">
    <source>
        <dbReference type="SAM" id="Phobius"/>
    </source>
</evidence>
<gene>
    <name evidence="4" type="ORF">CKO31_06815</name>
</gene>
<name>A0ABS1CF17_9GAMM</name>
<comment type="caution">
    <text evidence="4">The sequence shown here is derived from an EMBL/GenBank/DDBJ whole genome shotgun (WGS) entry which is preliminary data.</text>
</comment>
<keyword evidence="2" id="KW-0472">Membrane</keyword>
<keyword evidence="5" id="KW-1185">Reference proteome</keyword>
<dbReference type="Pfam" id="PF00578">
    <property type="entry name" value="AhpC-TSA"/>
    <property type="match status" value="1"/>
</dbReference>
<dbReference type="PROSITE" id="PS00194">
    <property type="entry name" value="THIOREDOXIN_1"/>
    <property type="match status" value="1"/>
</dbReference>
<keyword evidence="1" id="KW-0676">Redox-active center</keyword>
<dbReference type="SUPFAM" id="SSF52833">
    <property type="entry name" value="Thioredoxin-like"/>
    <property type="match status" value="1"/>
</dbReference>
<reference evidence="4 5" key="1">
    <citation type="journal article" date="2020" name="Microorganisms">
        <title>Osmotic Adaptation and Compatible Solute Biosynthesis of Phototrophic Bacteria as Revealed from Genome Analyses.</title>
        <authorList>
            <person name="Imhoff J.F."/>
            <person name="Rahn T."/>
            <person name="Kunzel S."/>
            <person name="Keller A."/>
            <person name="Neulinger S.C."/>
        </authorList>
    </citation>
    <scope>NUCLEOTIDE SEQUENCE [LARGE SCALE GENOMIC DNA]</scope>
    <source>
        <strain evidence="4 5">DSM 6210</strain>
    </source>
</reference>
<keyword evidence="2" id="KW-1133">Transmembrane helix</keyword>
<dbReference type="PANTHER" id="PTHR42852">
    <property type="entry name" value="THIOL:DISULFIDE INTERCHANGE PROTEIN DSBE"/>
    <property type="match status" value="1"/>
</dbReference>
<sequence>MSESEAPASPAADKPKRRRWRGLLVNLLVVLVIFFGVQWYKSRPLASGSAPPLSAQTVRGAEVSLADLRGEPVLVHFWATWCPTCKLEEGSVDALSRDYQVVTVAMQSGGEREIAGYLRERDLGFDAVADPYGEIASAWGVRGVPASFVLDGNGDIRFGAVGYTPGIGLRGHLWAAGRE</sequence>